<dbReference type="Proteomes" id="UP000886998">
    <property type="component" value="Unassembled WGS sequence"/>
</dbReference>
<accession>A0A8X6WQ55</accession>
<name>A0A8X6WQ55_9ARAC</name>
<keyword evidence="2" id="KW-1185">Reference proteome</keyword>
<gene>
    <name evidence="1" type="ORF">TNIN_408371</name>
</gene>
<sequence>MEDTKYQAFRKTDKTPTYANLGLRYMVRGQITGFHFVLQVKAFILTINLFHRRELRNFAWRARLKPIRGNRYRRRRRVKFANQGAPVALRTRWTSDSFLIAAKGHAKKPAPGMGHGVAACLPAATPALPASLFSRRRHQQLKINEASPLRQQNTAQNS</sequence>
<protein>
    <submittedName>
        <fullName evidence="1">Uncharacterized protein</fullName>
    </submittedName>
</protein>
<reference evidence="1" key="1">
    <citation type="submission" date="2020-08" db="EMBL/GenBank/DDBJ databases">
        <title>Multicomponent nature underlies the extraordinary mechanical properties of spider dragline silk.</title>
        <authorList>
            <person name="Kono N."/>
            <person name="Nakamura H."/>
            <person name="Mori M."/>
            <person name="Yoshida Y."/>
            <person name="Ohtoshi R."/>
            <person name="Malay A.D."/>
            <person name="Moran D.A.P."/>
            <person name="Tomita M."/>
            <person name="Numata K."/>
            <person name="Arakawa K."/>
        </authorList>
    </citation>
    <scope>NUCLEOTIDE SEQUENCE</scope>
</reference>
<organism evidence="1 2">
    <name type="scientific">Trichonephila inaurata madagascariensis</name>
    <dbReference type="NCBI Taxonomy" id="2747483"/>
    <lineage>
        <taxon>Eukaryota</taxon>
        <taxon>Metazoa</taxon>
        <taxon>Ecdysozoa</taxon>
        <taxon>Arthropoda</taxon>
        <taxon>Chelicerata</taxon>
        <taxon>Arachnida</taxon>
        <taxon>Araneae</taxon>
        <taxon>Araneomorphae</taxon>
        <taxon>Entelegynae</taxon>
        <taxon>Araneoidea</taxon>
        <taxon>Nephilidae</taxon>
        <taxon>Trichonephila</taxon>
        <taxon>Trichonephila inaurata</taxon>
    </lineage>
</organism>
<evidence type="ECO:0000313" key="1">
    <source>
        <dbReference type="EMBL" id="GFY39293.1"/>
    </source>
</evidence>
<comment type="caution">
    <text evidence="1">The sequence shown here is derived from an EMBL/GenBank/DDBJ whole genome shotgun (WGS) entry which is preliminary data.</text>
</comment>
<dbReference type="AlphaFoldDB" id="A0A8X6WQ55"/>
<dbReference type="EMBL" id="BMAV01001305">
    <property type="protein sequence ID" value="GFY39293.1"/>
    <property type="molecule type" value="Genomic_DNA"/>
</dbReference>
<proteinExistence type="predicted"/>
<evidence type="ECO:0000313" key="2">
    <source>
        <dbReference type="Proteomes" id="UP000886998"/>
    </source>
</evidence>